<accession>A0ABD3NIZ0</accession>
<dbReference type="Proteomes" id="UP001530400">
    <property type="component" value="Unassembled WGS sequence"/>
</dbReference>
<sequence>MELFVKNNWDSRLFQGMANNMTSTSFNTSNEGKCILKVVSPKKGPNFILKLDGLGGTLPTGETLGKGKASKAKRKRKREDQVEANNENTHLSIDECVSDIKARIRNSLSTDVNALNVDSFTCDKLPITLSLARESRLQSQLWLSHFPNVQFSPSLGCFETFQVPPEVLEARISTLLKRKTVLTVNDLASRPKQSPSTEVPEKEASSTSTEADVPQFT</sequence>
<feature type="compositionally biased region" description="Basic residues" evidence="1">
    <location>
        <begin position="68"/>
        <end position="77"/>
    </location>
</feature>
<evidence type="ECO:0000256" key="1">
    <source>
        <dbReference type="SAM" id="MobiDB-lite"/>
    </source>
</evidence>
<feature type="region of interest" description="Disordered" evidence="1">
    <location>
        <begin position="60"/>
        <end position="86"/>
    </location>
</feature>
<reference evidence="2 3" key="1">
    <citation type="submission" date="2024-10" db="EMBL/GenBank/DDBJ databases">
        <title>Updated reference genomes for cyclostephanoid diatoms.</title>
        <authorList>
            <person name="Roberts W.R."/>
            <person name="Alverson A.J."/>
        </authorList>
    </citation>
    <scope>NUCLEOTIDE SEQUENCE [LARGE SCALE GENOMIC DNA]</scope>
    <source>
        <strain evidence="2 3">AJA010-31</strain>
    </source>
</reference>
<dbReference type="EMBL" id="JALLPJ020001127">
    <property type="protein sequence ID" value="KAL3775908.1"/>
    <property type="molecule type" value="Genomic_DNA"/>
</dbReference>
<feature type="region of interest" description="Disordered" evidence="1">
    <location>
        <begin position="187"/>
        <end position="217"/>
    </location>
</feature>
<gene>
    <name evidence="2" type="ORF">ACHAWO_012555</name>
</gene>
<evidence type="ECO:0000313" key="2">
    <source>
        <dbReference type="EMBL" id="KAL3775908.1"/>
    </source>
</evidence>
<protein>
    <submittedName>
        <fullName evidence="2">Uncharacterized protein</fullName>
    </submittedName>
</protein>
<name>A0ABD3NIZ0_9STRA</name>
<feature type="compositionally biased region" description="Polar residues" evidence="1">
    <location>
        <begin position="205"/>
        <end position="217"/>
    </location>
</feature>
<proteinExistence type="predicted"/>
<dbReference type="AlphaFoldDB" id="A0ABD3NIZ0"/>
<organism evidence="2 3">
    <name type="scientific">Cyclotella atomus</name>
    <dbReference type="NCBI Taxonomy" id="382360"/>
    <lineage>
        <taxon>Eukaryota</taxon>
        <taxon>Sar</taxon>
        <taxon>Stramenopiles</taxon>
        <taxon>Ochrophyta</taxon>
        <taxon>Bacillariophyta</taxon>
        <taxon>Coscinodiscophyceae</taxon>
        <taxon>Thalassiosirophycidae</taxon>
        <taxon>Stephanodiscales</taxon>
        <taxon>Stephanodiscaceae</taxon>
        <taxon>Cyclotella</taxon>
    </lineage>
</organism>
<keyword evidence="3" id="KW-1185">Reference proteome</keyword>
<evidence type="ECO:0000313" key="3">
    <source>
        <dbReference type="Proteomes" id="UP001530400"/>
    </source>
</evidence>
<comment type="caution">
    <text evidence="2">The sequence shown here is derived from an EMBL/GenBank/DDBJ whole genome shotgun (WGS) entry which is preliminary data.</text>
</comment>